<dbReference type="GeneID" id="19322317"/>
<dbReference type="InterPro" id="IPR011118">
    <property type="entry name" value="Tannase/feruloyl_esterase"/>
</dbReference>
<evidence type="ECO:0000256" key="2">
    <source>
        <dbReference type="ARBA" id="ARBA00022729"/>
    </source>
</evidence>
<keyword evidence="1" id="KW-0719">Serine esterase</keyword>
<gene>
    <name evidence="6" type="ORF">UCRPA7_2100</name>
</gene>
<evidence type="ECO:0000313" key="7">
    <source>
        <dbReference type="Proteomes" id="UP000014074"/>
    </source>
</evidence>
<comment type="similarity">
    <text evidence="5">Belongs to the tannase family.</text>
</comment>
<dbReference type="OrthoDB" id="3039123at2759"/>
<dbReference type="eggNOG" id="ENOG502QPXZ">
    <property type="taxonomic scope" value="Eukaryota"/>
</dbReference>
<dbReference type="AlphaFoldDB" id="R8BSZ5"/>
<evidence type="ECO:0000256" key="3">
    <source>
        <dbReference type="ARBA" id="ARBA00022801"/>
    </source>
</evidence>
<keyword evidence="2" id="KW-0732">Signal</keyword>
<dbReference type="EC" id="3.1.1.-" evidence="5"/>
<reference evidence="7" key="1">
    <citation type="journal article" date="2013" name="Genome Announc.">
        <title>Draft genome sequence of the ascomycete Phaeoacremonium aleophilum strain UCR-PA7, a causal agent of the esca disease complex in grapevines.</title>
        <authorList>
            <person name="Blanco-Ulate B."/>
            <person name="Rolshausen P."/>
            <person name="Cantu D."/>
        </authorList>
    </citation>
    <scope>NUCLEOTIDE SEQUENCE [LARGE SCALE GENOMIC DNA]</scope>
    <source>
        <strain evidence="7">UCR-PA7</strain>
    </source>
</reference>
<evidence type="ECO:0000256" key="1">
    <source>
        <dbReference type="ARBA" id="ARBA00022487"/>
    </source>
</evidence>
<dbReference type="PANTHER" id="PTHR33938:SF2">
    <property type="entry name" value="CARBOXYLIC ESTER HYDROLASE"/>
    <property type="match status" value="1"/>
</dbReference>
<dbReference type="PANTHER" id="PTHR33938">
    <property type="entry name" value="FERULOYL ESTERASE B-RELATED"/>
    <property type="match status" value="1"/>
</dbReference>
<dbReference type="RefSeq" id="XP_007912866.1">
    <property type="nucleotide sequence ID" value="XM_007914675.1"/>
</dbReference>
<dbReference type="HOGENOM" id="CLU_014819_0_0_1"/>
<name>R8BSZ5_PHAM7</name>
<dbReference type="KEGG" id="tmn:UCRPA7_2100"/>
<accession>R8BSZ5</accession>
<dbReference type="GO" id="GO:0052689">
    <property type="term" value="F:carboxylic ester hydrolase activity"/>
    <property type="evidence" value="ECO:0007669"/>
    <property type="project" value="UniProtKB-KW"/>
</dbReference>
<dbReference type="Pfam" id="PF07519">
    <property type="entry name" value="Tannase"/>
    <property type="match status" value="2"/>
</dbReference>
<keyword evidence="7" id="KW-1185">Reference proteome</keyword>
<dbReference type="Proteomes" id="UP000014074">
    <property type="component" value="Unassembled WGS sequence"/>
</dbReference>
<protein>
    <recommendedName>
        <fullName evidence="5">Carboxylic ester hydrolase</fullName>
        <ecNumber evidence="5">3.1.1.-</ecNumber>
    </recommendedName>
</protein>
<keyword evidence="4" id="KW-1015">Disulfide bond</keyword>
<evidence type="ECO:0000256" key="4">
    <source>
        <dbReference type="ARBA" id="ARBA00023157"/>
    </source>
</evidence>
<evidence type="ECO:0000313" key="6">
    <source>
        <dbReference type="EMBL" id="EOO02395.1"/>
    </source>
</evidence>
<sequence>MQPWTTKIATYNLPKSNPKAIPPQLFAVIAAEVINQCDAVDGVSDGIVSAPDLCQLDLSVLHCDNERANASACLSSLQLETVEKIYGDYYADGKFAFPGLEVGSEAQWAFLLGGDAPSTLGDGYSQYFLLDDPNWTWKDYTDDIVWKADAEDPGNCTADHFDRLKAVKQGNSKILMYHGMADALIAQRSSNVFYDRVAEAFGGQHELQSWFRFFLVPGMQHVTGTPVKAPWYFAGANSQGVLGTDVYSTPGFEDAQHDALLALMDWVEKGTPVDQLIATTWINQTVPSSGVLRQRPLCPYPQRATYNGIGDVDIAESWSCKIWNKS</sequence>
<evidence type="ECO:0000256" key="5">
    <source>
        <dbReference type="RuleBase" id="RU361238"/>
    </source>
</evidence>
<organism evidence="6 7">
    <name type="scientific">Phaeoacremonium minimum (strain UCR-PA7)</name>
    <name type="common">Esca disease fungus</name>
    <name type="synonym">Togninia minima</name>
    <dbReference type="NCBI Taxonomy" id="1286976"/>
    <lineage>
        <taxon>Eukaryota</taxon>
        <taxon>Fungi</taxon>
        <taxon>Dikarya</taxon>
        <taxon>Ascomycota</taxon>
        <taxon>Pezizomycotina</taxon>
        <taxon>Sordariomycetes</taxon>
        <taxon>Sordariomycetidae</taxon>
        <taxon>Togniniales</taxon>
        <taxon>Togniniaceae</taxon>
        <taxon>Phaeoacremonium</taxon>
    </lineage>
</organism>
<keyword evidence="3 5" id="KW-0378">Hydrolase</keyword>
<proteinExistence type="inferred from homology"/>
<dbReference type="EMBL" id="KB932922">
    <property type="protein sequence ID" value="EOO02395.1"/>
    <property type="molecule type" value="Genomic_DNA"/>
</dbReference>